<organism evidence="3">
    <name type="scientific">Triticum aestivum</name>
    <name type="common">Wheat</name>
    <dbReference type="NCBI Taxonomy" id="4565"/>
    <lineage>
        <taxon>Eukaryota</taxon>
        <taxon>Viridiplantae</taxon>
        <taxon>Streptophyta</taxon>
        <taxon>Embryophyta</taxon>
        <taxon>Tracheophyta</taxon>
        <taxon>Spermatophyta</taxon>
        <taxon>Magnoliopsida</taxon>
        <taxon>Liliopsida</taxon>
        <taxon>Poales</taxon>
        <taxon>Poaceae</taxon>
        <taxon>BOP clade</taxon>
        <taxon>Pooideae</taxon>
        <taxon>Triticodae</taxon>
        <taxon>Triticeae</taxon>
        <taxon>Triticinae</taxon>
        <taxon>Triticum</taxon>
    </lineage>
</organism>
<keyword evidence="4" id="KW-1185">Reference proteome</keyword>
<dbReference type="Gramene" id="TraesPARA_EIv1.0_0875740.1">
    <property type="protein sequence ID" value="TraesPARA_EIv1.0_0875740.1.CDS1"/>
    <property type="gene ID" value="TraesPARA_EIv1.0_0875740"/>
</dbReference>
<evidence type="ECO:0000256" key="1">
    <source>
        <dbReference type="SAM" id="MobiDB-lite"/>
    </source>
</evidence>
<dbReference type="Gramene" id="TraesCLE_scaffold_054925_01G000100.1">
    <property type="protein sequence ID" value="TraesCLE_scaffold_054925_01G000100.1"/>
    <property type="gene ID" value="TraesCLE_scaffold_054925_01G000100"/>
</dbReference>
<feature type="domain" description="KIB1-4 beta-propeller" evidence="2">
    <location>
        <begin position="94"/>
        <end position="346"/>
    </location>
</feature>
<dbReference type="PANTHER" id="PTHR33165">
    <property type="entry name" value="F-BOX DOMAIN CONTAINING PROTEIN-LIKE-RELATED"/>
    <property type="match status" value="1"/>
</dbReference>
<dbReference type="PANTHER" id="PTHR33165:SF52">
    <property type="entry name" value="F-BOX DOMAIN-CONTAINING PROTEIN"/>
    <property type="match status" value="1"/>
</dbReference>
<dbReference type="Pfam" id="PF03478">
    <property type="entry name" value="Beta-prop_KIB1-4"/>
    <property type="match status" value="1"/>
</dbReference>
<feature type="compositionally biased region" description="Low complexity" evidence="1">
    <location>
        <begin position="12"/>
        <end position="24"/>
    </location>
</feature>
<dbReference type="Gramene" id="TraesROB_scaffold_068307_01G000100.1">
    <property type="protein sequence ID" value="TraesROB_scaffold_068307_01G000100.1"/>
    <property type="gene ID" value="TraesROB_scaffold_068307_01G000100"/>
</dbReference>
<dbReference type="OMA" id="SPIHHEL"/>
<accession>A0A3B6ETY6</accession>
<dbReference type="Gramene" id="TraesCS3A03G1101900.1">
    <property type="protein sequence ID" value="TraesCS3A03G1101900.1.CDS1"/>
    <property type="gene ID" value="TraesCS3A03G1101900"/>
</dbReference>
<protein>
    <recommendedName>
        <fullName evidence="2">KIB1-4 beta-propeller domain-containing protein</fullName>
    </recommendedName>
</protein>
<dbReference type="AlphaFoldDB" id="A0A3B6ETY6"/>
<dbReference type="Gramene" id="TraesCS3A02G473100.1">
    <property type="protein sequence ID" value="TraesCS3A02G473100.1.cds1"/>
    <property type="gene ID" value="TraesCS3A02G473100"/>
</dbReference>
<dbReference type="STRING" id="4565.A0A3B6ETY6"/>
<evidence type="ECO:0000313" key="4">
    <source>
        <dbReference type="Proteomes" id="UP000019116"/>
    </source>
</evidence>
<reference evidence="3" key="2">
    <citation type="submission" date="2018-10" db="UniProtKB">
        <authorList>
            <consortium name="EnsemblPlants"/>
        </authorList>
    </citation>
    <scope>IDENTIFICATION</scope>
</reference>
<dbReference type="Gramene" id="TraesCAD_scaffold_054680_01G000400.1">
    <property type="protein sequence ID" value="TraesCAD_scaffold_054680_01G000400.1"/>
    <property type="gene ID" value="TraesCAD_scaffold_054680_01G000400"/>
</dbReference>
<evidence type="ECO:0000313" key="3">
    <source>
        <dbReference type="EnsemblPlants" id="TraesCS3A02G473100.1.cds1"/>
    </source>
</evidence>
<feature type="region of interest" description="Disordered" evidence="1">
    <location>
        <begin position="1"/>
        <end position="32"/>
    </location>
</feature>
<feature type="compositionally biased region" description="Basic residues" evidence="1">
    <location>
        <begin position="1"/>
        <end position="11"/>
    </location>
</feature>
<dbReference type="Proteomes" id="UP000019116">
    <property type="component" value="Chromosome 3A"/>
</dbReference>
<proteinExistence type="predicted"/>
<dbReference type="OrthoDB" id="681711at2759"/>
<dbReference type="EnsemblPlants" id="TraesCS3A02G473100.1">
    <property type="protein sequence ID" value="TraesCS3A02G473100.1.cds1"/>
    <property type="gene ID" value="TraesCS3A02G473100"/>
</dbReference>
<dbReference type="Gramene" id="TraesWEE_scaffold_070235_01G000300.1">
    <property type="protein sequence ID" value="TraesWEE_scaffold_070235_01G000300.1"/>
    <property type="gene ID" value="TraesWEE_scaffold_070235_01G000300"/>
</dbReference>
<sequence>MTKSATHRRKLSLSATMMASSSSPTSPPNPVATTSSPYFLPELIPQIASCLTTLQDFFAVRATYRDLLPPSSSNLASQAPHLLLVPGSRAMFHLPLRRRLRFRLPLHDFDPNLAAFYSFGCRIAMASPIHHELSFVHLLTGERFRLPYPPAPFCRLLLSGDLVLAFVPTVGHAVQYCRLGDVEWRVASCTEPYVPEDLIFLKGNLHALVRSEDAGGLCYRLAVANLSDKNTVELMFLGDNLDTQAAHGSSYFCLAECLDELLLISAVGDCPEEFHVFRWQSMEGKWTRTTSLGDCTLFLTYFYFVGCVVPTKGMTCFSGYYFASSLGPDHPGVRRDCLYFTDAKRKWIEYSLADGSCDAFVAENLEGAARPDSDFRAPVWVFPSMC</sequence>
<evidence type="ECO:0000259" key="2">
    <source>
        <dbReference type="Pfam" id="PF03478"/>
    </source>
</evidence>
<dbReference type="InterPro" id="IPR005174">
    <property type="entry name" value="KIB1-4_b-propeller"/>
</dbReference>
<name>A0A3B6ETY6_WHEAT</name>
<reference evidence="3" key="1">
    <citation type="submission" date="2018-08" db="EMBL/GenBank/DDBJ databases">
        <authorList>
            <person name="Rossello M."/>
        </authorList>
    </citation>
    <scope>NUCLEOTIDE SEQUENCE [LARGE SCALE GENOMIC DNA]</scope>
    <source>
        <strain evidence="3">cv. Chinese Spring</strain>
    </source>
</reference>